<feature type="compositionally biased region" description="Low complexity" evidence="1">
    <location>
        <begin position="487"/>
        <end position="498"/>
    </location>
</feature>
<feature type="compositionally biased region" description="Basic and acidic residues" evidence="1">
    <location>
        <begin position="518"/>
        <end position="537"/>
    </location>
</feature>
<accession>A0A0D9PAW9</accession>
<evidence type="ECO:0000313" key="3">
    <source>
        <dbReference type="EMBL" id="KJK83273.1"/>
    </source>
</evidence>
<feature type="compositionally biased region" description="Polar residues" evidence="1">
    <location>
        <begin position="183"/>
        <end position="201"/>
    </location>
</feature>
<dbReference type="PANTHER" id="PTHR39611">
    <property type="entry name" value="HYDROXYPROLINE-RICH GLYCOPROTEIN DZ-HRGP-RELATED"/>
    <property type="match status" value="1"/>
</dbReference>
<evidence type="ECO:0000259" key="2">
    <source>
        <dbReference type="Pfam" id="PF24355"/>
    </source>
</evidence>
<feature type="compositionally biased region" description="Low complexity" evidence="1">
    <location>
        <begin position="565"/>
        <end position="574"/>
    </location>
</feature>
<dbReference type="AlphaFoldDB" id="A0A0D9PAW9"/>
<feature type="region of interest" description="Disordered" evidence="1">
    <location>
        <begin position="427"/>
        <end position="625"/>
    </location>
</feature>
<feature type="compositionally biased region" description="Polar residues" evidence="1">
    <location>
        <begin position="146"/>
        <end position="164"/>
    </location>
</feature>
<dbReference type="Proteomes" id="UP000054544">
    <property type="component" value="Unassembled WGS sequence"/>
</dbReference>
<reference evidence="4" key="1">
    <citation type="journal article" date="2014" name="BMC Genomics">
        <title>The genome sequence of the biocontrol fungus Metarhizium anisopliae and comparative genomics of Metarhizium species.</title>
        <authorList>
            <person name="Pattemore J.A."/>
            <person name="Hane J.K."/>
            <person name="Williams A.H."/>
            <person name="Wilson B.A."/>
            <person name="Stodart B.J."/>
            <person name="Ash G.J."/>
        </authorList>
    </citation>
    <scope>NUCLEOTIDE SEQUENCE [LARGE SCALE GENOMIC DNA]</scope>
    <source>
        <strain evidence="4">BRIP 53293</strain>
    </source>
</reference>
<dbReference type="EMBL" id="KE384721">
    <property type="protein sequence ID" value="KJK83273.1"/>
    <property type="molecule type" value="Genomic_DNA"/>
</dbReference>
<feature type="compositionally biased region" description="Low complexity" evidence="1">
    <location>
        <begin position="507"/>
        <end position="517"/>
    </location>
</feature>
<dbReference type="InterPro" id="IPR055936">
    <property type="entry name" value="DUF7514"/>
</dbReference>
<dbReference type="OrthoDB" id="5413703at2759"/>
<feature type="compositionally biased region" description="Low complexity" evidence="1">
    <location>
        <begin position="122"/>
        <end position="145"/>
    </location>
</feature>
<evidence type="ECO:0000256" key="1">
    <source>
        <dbReference type="SAM" id="MobiDB-lite"/>
    </source>
</evidence>
<evidence type="ECO:0000313" key="4">
    <source>
        <dbReference type="Proteomes" id="UP000054544"/>
    </source>
</evidence>
<organism evidence="3 4">
    <name type="scientific">Metarhizium anisopliae BRIP 53293</name>
    <dbReference type="NCBI Taxonomy" id="1291518"/>
    <lineage>
        <taxon>Eukaryota</taxon>
        <taxon>Fungi</taxon>
        <taxon>Dikarya</taxon>
        <taxon>Ascomycota</taxon>
        <taxon>Pezizomycotina</taxon>
        <taxon>Sordariomycetes</taxon>
        <taxon>Hypocreomycetidae</taxon>
        <taxon>Hypocreales</taxon>
        <taxon>Clavicipitaceae</taxon>
        <taxon>Metarhizium</taxon>
    </lineage>
</organism>
<dbReference type="Pfam" id="PF24355">
    <property type="entry name" value="DUF7514"/>
    <property type="match status" value="1"/>
</dbReference>
<feature type="compositionally biased region" description="Basic and acidic residues" evidence="1">
    <location>
        <begin position="575"/>
        <end position="584"/>
    </location>
</feature>
<sequence length="625" mass="69511">MAAAGPAMESASCVGLGLNLAQDADISHFSLRSDAVAPETKPAAPRNRFQATVDDDDSDQDTVVASPARNKVADSVSSSSPSSSSRTSTQRPNGDCPDHRQPVSPTPASRYGKACPSPSPSPSSSYSHASPSSSKSYTTSSSTAYVTPNATLTPPSSAESSPKQRPTVHFSTRPPVVLHHRSNSYPVATEPSSPRYTTSSRGDGGPHISVVDRQWGQLFTEHGEPTRRLAAVLRGLTNFMVREYEPRNSLVIPPVKMFALYRRYKLDKEQFPFQDLALAPRADSGIFDYQSRHCLRSLELLYQDLSCEYHLIQDHHSTRPCIPALTPVGLQTWLTAFIQAAPDAESYRLQSILMDIPLEADHQGPAPAERLPKQLSRHLFPAHRNDRTYRDIVCALDDWSKRMGSSSEPPSPSWGNLLFEAFRGASHMSSSPASMGRREKPYHTDDYKRHSSRKSPPEDVTISPANTSRRRQKSTSTASRTPQEAKYYYSSSSSSTSSSHREKAYNPEPRYFPSSRSEPSRRRYSEPSPERIKYDRHTSRRRDKSPKAARAASIDSERRYRHPPRSYSSSSYSRGAEDVDRGRMAPDSSSWTPDASPGRVDSYRFFQGRQQGPTYDEFLRGKARG</sequence>
<dbReference type="PANTHER" id="PTHR39611:SF2">
    <property type="entry name" value="HYDROXYPROLINE-RICH GLYCOPROTEIN DZ-HRGP"/>
    <property type="match status" value="1"/>
</dbReference>
<keyword evidence="4" id="KW-1185">Reference proteome</keyword>
<proteinExistence type="predicted"/>
<feature type="compositionally biased region" description="Basic and acidic residues" evidence="1">
    <location>
        <begin position="436"/>
        <end position="449"/>
    </location>
</feature>
<gene>
    <name evidence="3" type="ORF">H634G_01402</name>
</gene>
<feature type="compositionally biased region" description="Low complexity" evidence="1">
    <location>
        <begin position="75"/>
        <end position="88"/>
    </location>
</feature>
<feature type="domain" description="DUF7514" evidence="2">
    <location>
        <begin position="216"/>
        <end position="388"/>
    </location>
</feature>
<feature type="region of interest" description="Disordered" evidence="1">
    <location>
        <begin position="35"/>
        <end position="206"/>
    </location>
</feature>
<protein>
    <recommendedName>
        <fullName evidence="2">DUF7514 domain-containing protein</fullName>
    </recommendedName>
</protein>
<name>A0A0D9PAW9_METAN</name>